<keyword evidence="3" id="KW-1015">Disulfide bond</keyword>
<organism evidence="9 10">
    <name type="scientific">Stylophora pistillata</name>
    <name type="common">Smooth cauliflower coral</name>
    <dbReference type="NCBI Taxonomy" id="50429"/>
    <lineage>
        <taxon>Eukaryota</taxon>
        <taxon>Metazoa</taxon>
        <taxon>Cnidaria</taxon>
        <taxon>Anthozoa</taxon>
        <taxon>Hexacorallia</taxon>
        <taxon>Scleractinia</taxon>
        <taxon>Astrocoeniina</taxon>
        <taxon>Pocilloporidae</taxon>
        <taxon>Stylophora</taxon>
    </lineage>
</organism>
<dbReference type="InterPro" id="IPR013783">
    <property type="entry name" value="Ig-like_fold"/>
</dbReference>
<dbReference type="Proteomes" id="UP000225706">
    <property type="component" value="Unassembled WGS sequence"/>
</dbReference>
<dbReference type="InterPro" id="IPR003598">
    <property type="entry name" value="Ig_sub2"/>
</dbReference>
<dbReference type="Pfam" id="PF00041">
    <property type="entry name" value="fn3"/>
    <property type="match status" value="2"/>
</dbReference>
<protein>
    <submittedName>
        <fullName evidence="9">Hemicentin-2</fullName>
    </submittedName>
</protein>
<keyword evidence="2" id="KW-0677">Repeat</keyword>
<feature type="domain" description="Ig-like" evidence="7">
    <location>
        <begin position="339"/>
        <end position="425"/>
    </location>
</feature>
<evidence type="ECO:0000256" key="3">
    <source>
        <dbReference type="ARBA" id="ARBA00023157"/>
    </source>
</evidence>
<dbReference type="PANTHER" id="PTHR12231">
    <property type="entry name" value="CTX-RELATED TYPE I TRANSMEMBRANE PROTEIN"/>
    <property type="match status" value="1"/>
</dbReference>
<dbReference type="Pfam" id="PF13927">
    <property type="entry name" value="Ig_3"/>
    <property type="match status" value="1"/>
</dbReference>
<reference evidence="10" key="1">
    <citation type="journal article" date="2017" name="bioRxiv">
        <title>Comparative analysis of the genomes of Stylophora pistillata and Acropora digitifera provides evidence for extensive differences between species of corals.</title>
        <authorList>
            <person name="Voolstra C.R."/>
            <person name="Li Y."/>
            <person name="Liew Y.J."/>
            <person name="Baumgarten S."/>
            <person name="Zoccola D."/>
            <person name="Flot J.-F."/>
            <person name="Tambutte S."/>
            <person name="Allemand D."/>
            <person name="Aranda M."/>
        </authorList>
    </citation>
    <scope>NUCLEOTIDE SEQUENCE [LARGE SCALE GENOMIC DNA]</scope>
</reference>
<dbReference type="SUPFAM" id="SSF49265">
    <property type="entry name" value="Fibronectin type III"/>
    <property type="match status" value="2"/>
</dbReference>
<gene>
    <name evidence="9" type="primary">Hmcn2</name>
    <name evidence="9" type="ORF">AWC38_SpisGene19541</name>
</gene>
<feature type="region of interest" description="Disordered" evidence="5">
    <location>
        <begin position="114"/>
        <end position="222"/>
    </location>
</feature>
<dbReference type="OrthoDB" id="190835at2759"/>
<dbReference type="InterPro" id="IPR036179">
    <property type="entry name" value="Ig-like_dom_sf"/>
</dbReference>
<feature type="domain" description="Fibronectin type-III" evidence="8">
    <location>
        <begin position="226"/>
        <end position="319"/>
    </location>
</feature>
<evidence type="ECO:0000259" key="8">
    <source>
        <dbReference type="PROSITE" id="PS50853"/>
    </source>
</evidence>
<evidence type="ECO:0000256" key="1">
    <source>
        <dbReference type="ARBA" id="ARBA00022729"/>
    </source>
</evidence>
<dbReference type="CDD" id="cd00063">
    <property type="entry name" value="FN3"/>
    <property type="match status" value="2"/>
</dbReference>
<feature type="region of interest" description="Disordered" evidence="5">
    <location>
        <begin position="74"/>
        <end position="94"/>
    </location>
</feature>
<evidence type="ECO:0000313" key="10">
    <source>
        <dbReference type="Proteomes" id="UP000225706"/>
    </source>
</evidence>
<dbReference type="InterPro" id="IPR013098">
    <property type="entry name" value="Ig_I-set"/>
</dbReference>
<feature type="domain" description="Ig-like" evidence="7">
    <location>
        <begin position="898"/>
        <end position="980"/>
    </location>
</feature>
<keyword evidence="4" id="KW-0393">Immunoglobulin domain</keyword>
<dbReference type="SMART" id="SM00409">
    <property type="entry name" value="IG"/>
    <property type="match status" value="8"/>
</dbReference>
<evidence type="ECO:0000256" key="5">
    <source>
        <dbReference type="SAM" id="MobiDB-lite"/>
    </source>
</evidence>
<dbReference type="InterPro" id="IPR051170">
    <property type="entry name" value="Neural/epithelial_adhesion"/>
</dbReference>
<feature type="compositionally biased region" description="Acidic residues" evidence="5">
    <location>
        <begin position="74"/>
        <end position="86"/>
    </location>
</feature>
<feature type="compositionally biased region" description="Polar residues" evidence="5">
    <location>
        <begin position="124"/>
        <end position="150"/>
    </location>
</feature>
<dbReference type="Pfam" id="PF07679">
    <property type="entry name" value="I-set"/>
    <property type="match status" value="4"/>
</dbReference>
<feature type="signal peptide" evidence="6">
    <location>
        <begin position="1"/>
        <end position="27"/>
    </location>
</feature>
<feature type="compositionally biased region" description="Polar residues" evidence="5">
    <location>
        <begin position="161"/>
        <end position="171"/>
    </location>
</feature>
<accession>A0A2B4RHC1</accession>
<dbReference type="PROSITE" id="PS50853">
    <property type="entry name" value="FN3"/>
    <property type="match status" value="2"/>
</dbReference>
<keyword evidence="1 6" id="KW-0732">Signal</keyword>
<feature type="domain" description="Ig-like" evidence="7">
    <location>
        <begin position="804"/>
        <end position="890"/>
    </location>
</feature>
<dbReference type="Gene3D" id="2.60.40.10">
    <property type="entry name" value="Immunoglobulins"/>
    <property type="match status" value="10"/>
</dbReference>
<feature type="chain" id="PRO_5012541241" evidence="6">
    <location>
        <begin position="28"/>
        <end position="1710"/>
    </location>
</feature>
<name>A0A2B4RHC1_STYPI</name>
<feature type="domain" description="Ig-like" evidence="7">
    <location>
        <begin position="524"/>
        <end position="612"/>
    </location>
</feature>
<dbReference type="PROSITE" id="PS50835">
    <property type="entry name" value="IG_LIKE"/>
    <property type="match status" value="7"/>
</dbReference>
<dbReference type="SUPFAM" id="SSF48726">
    <property type="entry name" value="Immunoglobulin"/>
    <property type="match status" value="6"/>
</dbReference>
<dbReference type="SMART" id="SM00408">
    <property type="entry name" value="IGc2"/>
    <property type="match status" value="7"/>
</dbReference>
<comment type="caution">
    <text evidence="9">The sequence shown here is derived from an EMBL/GenBank/DDBJ whole genome shotgun (WGS) entry which is preliminary data.</text>
</comment>
<dbReference type="EMBL" id="LSMT01000566">
    <property type="protein sequence ID" value="PFX16199.1"/>
    <property type="molecule type" value="Genomic_DNA"/>
</dbReference>
<feature type="compositionally biased region" description="Basic and acidic residues" evidence="5">
    <location>
        <begin position="177"/>
        <end position="198"/>
    </location>
</feature>
<feature type="compositionally biased region" description="Polar residues" evidence="5">
    <location>
        <begin position="199"/>
        <end position="221"/>
    </location>
</feature>
<sequence length="1710" mass="189112">MYFFIDIQHRRRSTFILLLLTKLDVQATPSSTATTTATTSKAVTSDEGIPTTTPEETTTTSPIEEIFTKIFPTDEDDISSTPDEEGTTTAVTDGENAMSTLYLVSTLATEQKRTSAAYQEDRQITTTAPDLQETTLSPFQGLSTSNIEGESTTKKAVVPQGQESSTSSPKGTTPVPEEERKTTASAPEKKMTSSREGETTSAKETVTSSVPTKSHSLTTPLTLPGVPIKVSSKSISETELEVSWIPPQEGSANILFYRVKFIDVSGGGLTRIFQVPGDVQSVKVGSLDGETEYQFTVSAGNQHGIGPFSEERSGRTKAKIARIEPTEDAEVQSTSQEEPVVKLSHRTDFVVAGMDKTTRAICFVSGQEFIGWFKSTGEQVLGTSPSHRMYVEDEDDGYSLVIRRLMRSDGGEYVCRGTKTSATYSLYVEFSVEDPPATQNLWLNQDGEIFVGVKIGYPAPEYLWKKDGVKLDANSGRFRLLPDGTIKISKVSAEDAGDYKVRISQLNRRRETTETIKVKIFDPPKIDNTKPAIRNLTFSYPTTLECVVSGIPKPEVTWIGPNGETVTGSEQRISFQSDGSLKILQVNLFDFGKWTCEAINSVGRASRRIEVQAIYMPPEIHQLSNITAKEGDSKSLNCTASGFPLPEVIWLKDNIEYPGQMKKPGESVLNMEDLGLDDISKFVCQASNAATNEEGEVIVKEVAIDLFVMVEPRPYDSNLVKEPIYSELGSPDPVRLACAFTGYPPPQVWITKDGNVVINGVESVWIDKVTDSLDDYGLYHCVAENVVSLSKLNYTFEVRRSEAPKFTLEPKLPSGNLTAGFPVTMTWNVSGIPKPEVRWKSPSDGYVTLDNPRFLLNQRELTIKTLEEKDAGMWTIEATNSLKTTKAQVEFGTVIVRPQINPIPDVVAHEGKSVTLTCTASGVPIPDVKWISEGKDFFDEQRSPGKSEITLLNLGLEDNSLFICEAKNGAQDDKGKELVSVQSMKLIVKVEPKPADSTHRAKPVLSYIGNPEHSVFNCEFSGYPPPDVRIIKDGQVLAYSKDSLSYSVSVDSVDDFGEYVCMAENEVGKSKQNYTFEIQSSAAPSSPRDLNGEPTCDSIILSWNHPEESGGFPVINYVITYSNNTMVISSDMTDFVIDNLEHGKTYKIAIQARTEAGIGKEASLKVKTTQFCKVSSCVNIIEDGDLFTLNASRGLWPRDGFCRGLSAHRASAPDMYRLSADYYIPGTKDSMMVTYVGVFFNAQNEDNFDFIFFRVGASDNRCFQTGEIQRRRLNWYGSQVGSCPHGPPRNARWIHITLEVRKSEVSVFLEGVHVTSFRGHFPPKGAGGVLLANRQGSIIQFKNFIINDIPSLPFETKSCATVQDNTKFYSMISQGDFWSQGFCRALLKEVNLAETSTYQVSVDLFSDLGWSGDRVAYLGIIFNARDINNADFIYFRPYWKDHCYQTGYIMGGRQKREGAKTGPCSCTVTGGKWFNVRLEIRGNIVSVFMNGVAAATFKSHYPSTNKGSGVLVTGGCRKSIRFRNFTVKSLPLLPFTSKNCQSARDTGSYFTLIAYTGIEDTTQPGVCRAVYPKSVLGTSYVISVSFYVQGSLLGGKYGVMFNAKNADSFEFVYFRPYNRDDCVQIGYLQGTKVNEGDRRERKSLTCTYGFMRGGSWYDVRLKVSRSEVKVFIDDVEVAAFKSRFPTIGRGGVMVASGYKRKISFKNFRIL</sequence>
<evidence type="ECO:0000256" key="4">
    <source>
        <dbReference type="ARBA" id="ARBA00023319"/>
    </source>
</evidence>
<evidence type="ECO:0000256" key="6">
    <source>
        <dbReference type="SAM" id="SignalP"/>
    </source>
</evidence>
<feature type="domain" description="Ig-like" evidence="7">
    <location>
        <begin position="712"/>
        <end position="799"/>
    </location>
</feature>
<dbReference type="InterPro" id="IPR003599">
    <property type="entry name" value="Ig_sub"/>
</dbReference>
<feature type="domain" description="Ig-like" evidence="7">
    <location>
        <begin position="992"/>
        <end position="1079"/>
    </location>
</feature>
<dbReference type="InterPro" id="IPR007110">
    <property type="entry name" value="Ig-like_dom"/>
</dbReference>
<dbReference type="PANTHER" id="PTHR12231:SF253">
    <property type="entry name" value="DPR-INTERACTING PROTEIN ETA, ISOFORM B-RELATED"/>
    <property type="match status" value="1"/>
</dbReference>
<evidence type="ECO:0000256" key="2">
    <source>
        <dbReference type="ARBA" id="ARBA00022737"/>
    </source>
</evidence>
<proteinExistence type="predicted"/>
<dbReference type="CDD" id="cd00096">
    <property type="entry name" value="Ig"/>
    <property type="match status" value="2"/>
</dbReference>
<dbReference type="InterPro" id="IPR003961">
    <property type="entry name" value="FN3_dom"/>
</dbReference>
<feature type="region of interest" description="Disordered" evidence="5">
    <location>
        <begin position="29"/>
        <end position="61"/>
    </location>
</feature>
<dbReference type="SMART" id="SM00060">
    <property type="entry name" value="FN3"/>
    <property type="match status" value="2"/>
</dbReference>
<dbReference type="InterPro" id="IPR036116">
    <property type="entry name" value="FN3_sf"/>
</dbReference>
<keyword evidence="10" id="KW-1185">Reference proteome</keyword>
<feature type="domain" description="Ig-like" evidence="7">
    <location>
        <begin position="618"/>
        <end position="703"/>
    </location>
</feature>
<dbReference type="Gene3D" id="2.60.120.560">
    <property type="entry name" value="Exo-inulinase, domain 1"/>
    <property type="match status" value="3"/>
</dbReference>
<feature type="domain" description="Fibronectin type-III" evidence="8">
    <location>
        <begin position="1083"/>
        <end position="1172"/>
    </location>
</feature>
<evidence type="ECO:0000313" key="9">
    <source>
        <dbReference type="EMBL" id="PFX16199.1"/>
    </source>
</evidence>
<evidence type="ECO:0000259" key="7">
    <source>
        <dbReference type="PROSITE" id="PS50835"/>
    </source>
</evidence>